<evidence type="ECO:0000313" key="2">
    <source>
        <dbReference type="EMBL" id="KAL2823009.1"/>
    </source>
</evidence>
<comment type="caution">
    <text evidence="2">The sequence shown here is derived from an EMBL/GenBank/DDBJ whole genome shotgun (WGS) entry which is preliminary data.</text>
</comment>
<reference evidence="2 3" key="1">
    <citation type="submission" date="2024-07" db="EMBL/GenBank/DDBJ databases">
        <title>Section-level genome sequencing and comparative genomics of Aspergillus sections Usti and Cavernicolus.</title>
        <authorList>
            <consortium name="Lawrence Berkeley National Laboratory"/>
            <person name="Nybo J.L."/>
            <person name="Vesth T.C."/>
            <person name="Theobald S."/>
            <person name="Frisvad J.C."/>
            <person name="Larsen T.O."/>
            <person name="Kjaerboelling I."/>
            <person name="Rothschild-Mancinelli K."/>
            <person name="Lyhne E.K."/>
            <person name="Kogle M.E."/>
            <person name="Barry K."/>
            <person name="Clum A."/>
            <person name="Na H."/>
            <person name="Ledsgaard L."/>
            <person name="Lin J."/>
            <person name="Lipzen A."/>
            <person name="Kuo A."/>
            <person name="Riley R."/>
            <person name="Mondo S."/>
            <person name="Labutti K."/>
            <person name="Haridas S."/>
            <person name="Pangalinan J."/>
            <person name="Salamov A.A."/>
            <person name="Simmons B.A."/>
            <person name="Magnuson J.K."/>
            <person name="Chen J."/>
            <person name="Drula E."/>
            <person name="Henrissat B."/>
            <person name="Wiebenga A."/>
            <person name="Lubbers R.J."/>
            <person name="Gomes A.C."/>
            <person name="Makela M.R."/>
            <person name="Stajich J."/>
            <person name="Grigoriev I.V."/>
            <person name="Mortensen U.H."/>
            <person name="De Vries R.P."/>
            <person name="Baker S.E."/>
            <person name="Andersen M.R."/>
        </authorList>
    </citation>
    <scope>NUCLEOTIDE SEQUENCE [LARGE SCALE GENOMIC DNA]</scope>
    <source>
        <strain evidence="2 3">CBS 588.65</strain>
    </source>
</reference>
<organism evidence="2 3">
    <name type="scientific">Aspergillus granulosus</name>
    <dbReference type="NCBI Taxonomy" id="176169"/>
    <lineage>
        <taxon>Eukaryota</taxon>
        <taxon>Fungi</taxon>
        <taxon>Dikarya</taxon>
        <taxon>Ascomycota</taxon>
        <taxon>Pezizomycotina</taxon>
        <taxon>Eurotiomycetes</taxon>
        <taxon>Eurotiomycetidae</taxon>
        <taxon>Eurotiales</taxon>
        <taxon>Aspergillaceae</taxon>
        <taxon>Aspergillus</taxon>
        <taxon>Aspergillus subgen. Nidulantes</taxon>
    </lineage>
</organism>
<name>A0ABR4I5I1_9EURO</name>
<keyword evidence="3" id="KW-1185">Reference proteome</keyword>
<accession>A0ABR4I5I1</accession>
<feature type="domain" description="DUF6546" evidence="1">
    <location>
        <begin position="3"/>
        <end position="82"/>
    </location>
</feature>
<dbReference type="InterPro" id="IPR046676">
    <property type="entry name" value="DUF6546"/>
</dbReference>
<dbReference type="Proteomes" id="UP001610334">
    <property type="component" value="Unassembled WGS sequence"/>
</dbReference>
<protein>
    <recommendedName>
        <fullName evidence="1">DUF6546 domain-containing protein</fullName>
    </recommendedName>
</protein>
<dbReference type="EMBL" id="JBFXLT010000001">
    <property type="protein sequence ID" value="KAL2823009.1"/>
    <property type="molecule type" value="Genomic_DNA"/>
</dbReference>
<gene>
    <name evidence="2" type="ORF">BJX63DRAFT_426833</name>
</gene>
<evidence type="ECO:0000313" key="3">
    <source>
        <dbReference type="Proteomes" id="UP001610334"/>
    </source>
</evidence>
<evidence type="ECO:0000259" key="1">
    <source>
        <dbReference type="Pfam" id="PF20183"/>
    </source>
</evidence>
<dbReference type="Pfam" id="PF20183">
    <property type="entry name" value="DUF6546"/>
    <property type="match status" value="1"/>
</dbReference>
<sequence length="121" mass="14174">MDDFYRAAGTAAQFMPKLELMVLQAQLYTSPPSDPDGVIVQAGHWFMYDRFQMYATWAGSGEFHPADDVRETWKAVGRNHGIPNLCLQNEGYLICEEALYYQDQPFDEEWKRLHRYNSWDN</sequence>
<proteinExistence type="predicted"/>